<evidence type="ECO:0000256" key="8">
    <source>
        <dbReference type="ARBA" id="ARBA00022840"/>
    </source>
</evidence>
<feature type="compositionally biased region" description="Low complexity" evidence="16">
    <location>
        <begin position="673"/>
        <end position="682"/>
    </location>
</feature>
<dbReference type="Gene3D" id="2.10.25.10">
    <property type="entry name" value="Laminin"/>
    <property type="match status" value="1"/>
</dbReference>
<evidence type="ECO:0000256" key="11">
    <source>
        <dbReference type="ARBA" id="ARBA00023180"/>
    </source>
</evidence>
<keyword evidence="5 17" id="KW-0732">Signal</keyword>
<dbReference type="PANTHER" id="PTHR46008">
    <property type="entry name" value="LEAF RUST 10 DISEASE-RESISTANCE LOCUS RECEPTOR-LIKE PROTEIN KINASE-LIKE 1.4"/>
    <property type="match status" value="1"/>
</dbReference>
<keyword evidence="9" id="KW-1133">Transmembrane helix</keyword>
<evidence type="ECO:0000256" key="10">
    <source>
        <dbReference type="ARBA" id="ARBA00023136"/>
    </source>
</evidence>
<evidence type="ECO:0000256" key="4">
    <source>
        <dbReference type="ARBA" id="ARBA00022692"/>
    </source>
</evidence>
<evidence type="ECO:0000256" key="7">
    <source>
        <dbReference type="ARBA" id="ARBA00022777"/>
    </source>
</evidence>
<dbReference type="InterPro" id="IPR008271">
    <property type="entry name" value="Ser/Thr_kinase_AS"/>
</dbReference>
<evidence type="ECO:0000313" key="19">
    <source>
        <dbReference type="Proteomes" id="UP001652623"/>
    </source>
</evidence>
<dbReference type="PROSITE" id="PS50011">
    <property type="entry name" value="PROTEIN_KINASE_DOM"/>
    <property type="match status" value="1"/>
</dbReference>
<dbReference type="GO" id="GO:0004674">
    <property type="term" value="F:protein serine/threonine kinase activity"/>
    <property type="evidence" value="ECO:0007669"/>
    <property type="project" value="UniProtKB-KW"/>
</dbReference>
<dbReference type="InterPro" id="IPR000719">
    <property type="entry name" value="Prot_kinase_dom"/>
</dbReference>
<dbReference type="FunFam" id="3.30.200.20:FF:000481">
    <property type="entry name" value="Wall-associated receptor kinase-like 14"/>
    <property type="match status" value="1"/>
</dbReference>
<organism evidence="19 20">
    <name type="scientific">Ziziphus jujuba</name>
    <name type="common">Chinese jujube</name>
    <name type="synonym">Ziziphus sativa</name>
    <dbReference type="NCBI Taxonomy" id="326968"/>
    <lineage>
        <taxon>Eukaryota</taxon>
        <taxon>Viridiplantae</taxon>
        <taxon>Streptophyta</taxon>
        <taxon>Embryophyta</taxon>
        <taxon>Tracheophyta</taxon>
        <taxon>Spermatophyta</taxon>
        <taxon>Magnoliopsida</taxon>
        <taxon>eudicotyledons</taxon>
        <taxon>Gunneridae</taxon>
        <taxon>Pentapetalae</taxon>
        <taxon>rosids</taxon>
        <taxon>fabids</taxon>
        <taxon>Rosales</taxon>
        <taxon>Rhamnaceae</taxon>
        <taxon>Paliureae</taxon>
        <taxon>Ziziphus</taxon>
    </lineage>
</organism>
<evidence type="ECO:0000256" key="2">
    <source>
        <dbReference type="ARBA" id="ARBA00022527"/>
    </source>
</evidence>
<dbReference type="InterPro" id="IPR017441">
    <property type="entry name" value="Protein_kinase_ATP_BS"/>
</dbReference>
<comment type="subcellular location">
    <subcellularLocation>
        <location evidence="1">Membrane</location>
        <topology evidence="1">Single-pass membrane protein</topology>
    </subcellularLocation>
</comment>
<evidence type="ECO:0000256" key="16">
    <source>
        <dbReference type="SAM" id="MobiDB-lite"/>
    </source>
</evidence>
<evidence type="ECO:0000256" key="9">
    <source>
        <dbReference type="ARBA" id="ARBA00022989"/>
    </source>
</evidence>
<evidence type="ECO:0000256" key="6">
    <source>
        <dbReference type="ARBA" id="ARBA00022741"/>
    </source>
</evidence>
<keyword evidence="4" id="KW-0812">Transmembrane</keyword>
<dbReference type="PROSITE" id="PS00107">
    <property type="entry name" value="PROTEIN_KINASE_ATP"/>
    <property type="match status" value="1"/>
</dbReference>
<dbReference type="AlphaFoldDB" id="A0A6P3ZWJ7"/>
<dbReference type="PANTHER" id="PTHR46008:SF62">
    <property type="entry name" value="PROTEIN KINASE DOMAIN-CONTAINING PROTEIN"/>
    <property type="match status" value="1"/>
</dbReference>
<evidence type="ECO:0000256" key="1">
    <source>
        <dbReference type="ARBA" id="ARBA00004167"/>
    </source>
</evidence>
<dbReference type="GeneID" id="107420301"/>
<dbReference type="FunCoup" id="A0A6P3ZWJ7">
    <property type="interactions" value="1275"/>
</dbReference>
<evidence type="ECO:0000256" key="13">
    <source>
        <dbReference type="ARBA" id="ARBA00047951"/>
    </source>
</evidence>
<dbReference type="SUPFAM" id="SSF56112">
    <property type="entry name" value="Protein kinase-like (PK-like)"/>
    <property type="match status" value="1"/>
</dbReference>
<dbReference type="RefSeq" id="XP_015884717.3">
    <property type="nucleotide sequence ID" value="XM_016029231.4"/>
</dbReference>
<dbReference type="GO" id="GO:0005886">
    <property type="term" value="C:plasma membrane"/>
    <property type="evidence" value="ECO:0007669"/>
    <property type="project" value="UniProtKB-ARBA"/>
</dbReference>
<gene>
    <name evidence="20" type="primary">LOC107420301</name>
</gene>
<evidence type="ECO:0000259" key="18">
    <source>
        <dbReference type="PROSITE" id="PS50011"/>
    </source>
</evidence>
<evidence type="ECO:0000256" key="12">
    <source>
        <dbReference type="ARBA" id="ARBA00047558"/>
    </source>
</evidence>
<keyword evidence="10" id="KW-0472">Membrane</keyword>
<dbReference type="InterPro" id="IPR011009">
    <property type="entry name" value="Kinase-like_dom_sf"/>
</dbReference>
<keyword evidence="19" id="KW-1185">Reference proteome</keyword>
<comment type="catalytic activity">
    <reaction evidence="13">
        <text>L-threonyl-[protein] + ATP = O-phospho-L-threonyl-[protein] + ADP + H(+)</text>
        <dbReference type="Rhea" id="RHEA:46608"/>
        <dbReference type="Rhea" id="RHEA-COMP:11060"/>
        <dbReference type="Rhea" id="RHEA-COMP:11605"/>
        <dbReference type="ChEBI" id="CHEBI:15378"/>
        <dbReference type="ChEBI" id="CHEBI:30013"/>
        <dbReference type="ChEBI" id="CHEBI:30616"/>
        <dbReference type="ChEBI" id="CHEBI:61977"/>
        <dbReference type="ChEBI" id="CHEBI:456216"/>
    </reaction>
</comment>
<keyword evidence="7" id="KW-0418">Kinase</keyword>
<evidence type="ECO:0000256" key="5">
    <source>
        <dbReference type="ARBA" id="ARBA00022729"/>
    </source>
</evidence>
<dbReference type="GO" id="GO:0005524">
    <property type="term" value="F:ATP binding"/>
    <property type="evidence" value="ECO:0007669"/>
    <property type="project" value="UniProtKB-UniRule"/>
</dbReference>
<comment type="catalytic activity">
    <reaction evidence="12">
        <text>L-seryl-[protein] + ATP = O-phospho-L-seryl-[protein] + ADP + H(+)</text>
        <dbReference type="Rhea" id="RHEA:17989"/>
        <dbReference type="Rhea" id="RHEA-COMP:9863"/>
        <dbReference type="Rhea" id="RHEA-COMP:11604"/>
        <dbReference type="ChEBI" id="CHEBI:15378"/>
        <dbReference type="ChEBI" id="CHEBI:29999"/>
        <dbReference type="ChEBI" id="CHEBI:30616"/>
        <dbReference type="ChEBI" id="CHEBI:83421"/>
        <dbReference type="ChEBI" id="CHEBI:456216"/>
    </reaction>
</comment>
<dbReference type="PROSITE" id="PS00108">
    <property type="entry name" value="PROTEIN_KINASE_ST"/>
    <property type="match status" value="1"/>
</dbReference>
<dbReference type="SMART" id="SM00220">
    <property type="entry name" value="S_TKc"/>
    <property type="match status" value="1"/>
</dbReference>
<keyword evidence="6 15" id="KW-0547">Nucleotide-binding</keyword>
<feature type="domain" description="Protein kinase" evidence="18">
    <location>
        <begin position="317"/>
        <end position="594"/>
    </location>
</feature>
<evidence type="ECO:0000256" key="3">
    <source>
        <dbReference type="ARBA" id="ARBA00022679"/>
    </source>
</evidence>
<dbReference type="Gene3D" id="1.10.510.10">
    <property type="entry name" value="Transferase(Phosphotransferase) domain 1"/>
    <property type="match status" value="1"/>
</dbReference>
<dbReference type="Gene3D" id="3.30.200.20">
    <property type="entry name" value="Phosphorylase Kinase, domain 1"/>
    <property type="match status" value="1"/>
</dbReference>
<feature type="signal peptide" evidence="17">
    <location>
        <begin position="1"/>
        <end position="20"/>
    </location>
</feature>
<protein>
    <submittedName>
        <fullName evidence="20">Wall-associated receptor kinase-like 14</fullName>
    </submittedName>
</protein>
<comment type="function">
    <text evidence="14">Serine/threonine-protein kinase that may function as a signaling receptor of extracellular matrix component.</text>
</comment>
<feature type="binding site" evidence="15">
    <location>
        <position position="345"/>
    </location>
    <ligand>
        <name>ATP</name>
        <dbReference type="ChEBI" id="CHEBI:30616"/>
    </ligand>
</feature>
<evidence type="ECO:0000256" key="15">
    <source>
        <dbReference type="PROSITE-ProRule" id="PRU10141"/>
    </source>
</evidence>
<evidence type="ECO:0000256" key="17">
    <source>
        <dbReference type="SAM" id="SignalP"/>
    </source>
</evidence>
<dbReference type="Pfam" id="PF00069">
    <property type="entry name" value="Pkinase"/>
    <property type="match status" value="1"/>
</dbReference>
<keyword evidence="3" id="KW-0808">Transferase</keyword>
<dbReference type="KEGG" id="zju:107420301"/>
<evidence type="ECO:0000256" key="14">
    <source>
        <dbReference type="ARBA" id="ARBA00056804"/>
    </source>
</evidence>
<keyword evidence="8 15" id="KW-0067">ATP-binding</keyword>
<feature type="chain" id="PRO_5028051035" evidence="17">
    <location>
        <begin position="21"/>
        <end position="689"/>
    </location>
</feature>
<evidence type="ECO:0000313" key="20">
    <source>
        <dbReference type="RefSeq" id="XP_015884717.3"/>
    </source>
</evidence>
<name>A0A6P3ZWJ7_ZIZJJ</name>
<dbReference type="InParanoid" id="A0A6P3ZWJ7"/>
<dbReference type="Proteomes" id="UP001652623">
    <property type="component" value="Chromosome 5"/>
</dbReference>
<accession>A0A6P3ZWJ7</accession>
<keyword evidence="2" id="KW-0723">Serine/threonine-protein kinase</keyword>
<reference evidence="20" key="1">
    <citation type="submission" date="2025-08" db="UniProtKB">
        <authorList>
            <consortium name="RefSeq"/>
        </authorList>
    </citation>
    <scope>IDENTIFICATION</scope>
    <source>
        <tissue evidence="20">Seedling</tissue>
    </source>
</reference>
<sequence>MIRNDLKLILILAFITVVHAICERSCRSSQGVQRTFDYPFGFSADCEIQLNCKPTGEVHIGEFPVKSVDPESIRVDIQRNCNRPLHTLQQLYGHKYAPTSRNGILLENCSEPFSTCVIPGIQVPAHFDSMNCSSNSNISCYSEDTSLAFIDFDNVKSKRCDYLLSSISSESLNLEIRVVELGWWLDGSCDQLCHRNANCTNIQPPHGKPAHRCSCKKGFQGDGYKAGIGCRKTSTGCNPTKYLSGECGGKTRVFTLVGGIAAGSSLMISLGLICCFIRRRSKLKARDTTKRRLSEATGNCNIPIYPYKEIEKATNCFSETQRLGTGAFGTVYAAKLYSDEWVAIKRIKYRDTDGIGQVMNEIKLISSVSHPNLVRLLGCSIEHGEQILVYEFMPNGTLCQHLQREKHHGLPWLIRLTIATETAQAVAYLHSAIKPPIYHRDIKSSNILLDHNFKAKVADFGLSRLGMTEISHISTAPQGTPGYLDPQYHQNFHLSDKSDVYSFGVVLVEIITALKVVDFSRPQNEVNLAALATDRIGKGCLDEIIDPFLEPNRDAWTLSSVHKVAELAFRCLAFHRDMRPSMTEVAAELEQIRLSRWASSEEITFTATASPELSTCSSFSNVSEKPLNVNYKTENERRGKYLVHARTGDGSSLNSMEKLKDGSPVSVQDPWFSEQSSPSSNSLLGNAIQ</sequence>
<keyword evidence="11" id="KW-0325">Glycoprotein</keyword>
<dbReference type="FunFam" id="1.10.510.10:FF:000161">
    <property type="entry name" value="Wall-associated receptor kinase-like 20"/>
    <property type="match status" value="1"/>
</dbReference>
<proteinExistence type="predicted"/>
<feature type="region of interest" description="Disordered" evidence="16">
    <location>
        <begin position="646"/>
        <end position="689"/>
    </location>
</feature>